<dbReference type="KEGG" id="kpd:CW740_03825"/>
<reference evidence="1 2" key="1">
    <citation type="submission" date="2017-12" db="EMBL/GenBank/DDBJ databases">
        <title>Kangiella profundi FT102 completed genome.</title>
        <authorList>
            <person name="Xu J."/>
            <person name="Wang J."/>
            <person name="Lu Y."/>
        </authorList>
    </citation>
    <scope>NUCLEOTIDE SEQUENCE [LARGE SCALE GENOMIC DNA]</scope>
    <source>
        <strain evidence="1 2">FT102</strain>
    </source>
</reference>
<dbReference type="OrthoDB" id="9800373at2"/>
<gene>
    <name evidence="1" type="ORF">CW740_03825</name>
</gene>
<proteinExistence type="predicted"/>
<name>A0A2K9AHJ6_9GAMM</name>
<keyword evidence="2" id="KW-1185">Reference proteome</keyword>
<dbReference type="Pfam" id="PF04430">
    <property type="entry name" value="DUF498"/>
    <property type="match status" value="1"/>
</dbReference>
<dbReference type="EMBL" id="CP025120">
    <property type="protein sequence ID" value="AUD78424.1"/>
    <property type="molecule type" value="Genomic_DNA"/>
</dbReference>
<dbReference type="CDD" id="cd00248">
    <property type="entry name" value="Mth938-like"/>
    <property type="match status" value="1"/>
</dbReference>
<dbReference type="AlphaFoldDB" id="A0A2K9AHJ6"/>
<dbReference type="PANTHER" id="PTHR21192">
    <property type="entry name" value="NUCLEAR PROTEIN E3-3"/>
    <property type="match status" value="1"/>
</dbReference>
<accession>A0A2K9AHJ6</accession>
<dbReference type="InterPro" id="IPR036748">
    <property type="entry name" value="MTH938-like_sf"/>
</dbReference>
<dbReference type="RefSeq" id="WP_106646295.1">
    <property type="nucleotide sequence ID" value="NZ_BMGO01000002.1"/>
</dbReference>
<dbReference type="PANTHER" id="PTHR21192:SF2">
    <property type="entry name" value="NADH DEHYDROGENASE [UBIQUINONE] 1 ALPHA SUBCOMPLEX ASSEMBLY FACTOR 3"/>
    <property type="match status" value="1"/>
</dbReference>
<dbReference type="SUPFAM" id="SSF64076">
    <property type="entry name" value="MTH938-like"/>
    <property type="match status" value="1"/>
</dbReference>
<dbReference type="Gene3D" id="3.40.1230.10">
    <property type="entry name" value="MTH938-like"/>
    <property type="match status" value="1"/>
</dbReference>
<dbReference type="InterPro" id="IPR007523">
    <property type="entry name" value="NDUFAF3/AAMDC"/>
</dbReference>
<protein>
    <recommendedName>
        <fullName evidence="3">Xcc1710-like domain-containing protein</fullName>
    </recommendedName>
</protein>
<sequence>MDFSQDKTSGRYTIRSYRKGSIIINDATYQVPIALGLEDLYDNLLPDKVSKLDKQTLTELDIASYEVVILGTGENQDFPSWDLLEAAQMMGTPLEVMATDAACRTYTILASDGRNVLALLYP</sequence>
<dbReference type="Proteomes" id="UP000232693">
    <property type="component" value="Chromosome"/>
</dbReference>
<evidence type="ECO:0008006" key="3">
    <source>
        <dbReference type="Google" id="ProtNLM"/>
    </source>
</evidence>
<evidence type="ECO:0000313" key="2">
    <source>
        <dbReference type="Proteomes" id="UP000232693"/>
    </source>
</evidence>
<organism evidence="1 2">
    <name type="scientific">Kangiella profundi</name>
    <dbReference type="NCBI Taxonomy" id="1561924"/>
    <lineage>
        <taxon>Bacteria</taxon>
        <taxon>Pseudomonadati</taxon>
        <taxon>Pseudomonadota</taxon>
        <taxon>Gammaproteobacteria</taxon>
        <taxon>Kangiellales</taxon>
        <taxon>Kangiellaceae</taxon>
        <taxon>Kangiella</taxon>
    </lineage>
</organism>
<evidence type="ECO:0000313" key="1">
    <source>
        <dbReference type="EMBL" id="AUD78424.1"/>
    </source>
</evidence>